<organism evidence="2 3">
    <name type="scientific">Monosiga brevicollis</name>
    <name type="common">Choanoflagellate</name>
    <dbReference type="NCBI Taxonomy" id="81824"/>
    <lineage>
        <taxon>Eukaryota</taxon>
        <taxon>Choanoflagellata</taxon>
        <taxon>Craspedida</taxon>
        <taxon>Salpingoecidae</taxon>
        <taxon>Monosiga</taxon>
    </lineage>
</organism>
<evidence type="ECO:0000313" key="3">
    <source>
        <dbReference type="Proteomes" id="UP000001357"/>
    </source>
</evidence>
<dbReference type="KEGG" id="mbr:MONBRDRAFT_4958"/>
<sequence>MDPQSPDEDSKTPNKRHRTLVKLARFGQQNTCASRVTRAGVGSVYMHGATIACIRTGNTFVFESAGFGLCILKCNGSARDCGRVNIVYLLGILIHLFFRLCIRTSRHGLGMS</sequence>
<evidence type="ECO:0000313" key="2">
    <source>
        <dbReference type="EMBL" id="EDQ92419.1"/>
    </source>
</evidence>
<keyword evidence="1" id="KW-0472">Membrane</keyword>
<dbReference type="Proteomes" id="UP000001357">
    <property type="component" value="Unassembled WGS sequence"/>
</dbReference>
<feature type="transmembrane region" description="Helical" evidence="1">
    <location>
        <begin position="86"/>
        <end position="102"/>
    </location>
</feature>
<keyword evidence="1" id="KW-1133">Transmembrane helix</keyword>
<dbReference type="InParanoid" id="A9UPG7"/>
<dbReference type="GeneID" id="5887345"/>
<dbReference type="EMBL" id="CH991543">
    <property type="protein sequence ID" value="EDQ92419.1"/>
    <property type="molecule type" value="Genomic_DNA"/>
</dbReference>
<gene>
    <name evidence="2" type="ORF">MONBRDRAFT_4958</name>
</gene>
<proteinExistence type="predicted"/>
<keyword evidence="1" id="KW-0812">Transmembrane</keyword>
<dbReference type="RefSeq" id="XP_001742181.1">
    <property type="nucleotide sequence ID" value="XM_001742129.1"/>
</dbReference>
<dbReference type="AlphaFoldDB" id="A9UPG7"/>
<accession>A9UPG7</accession>
<name>A9UPG7_MONBE</name>
<protein>
    <submittedName>
        <fullName evidence="2">Uncharacterized protein</fullName>
    </submittedName>
</protein>
<evidence type="ECO:0000256" key="1">
    <source>
        <dbReference type="SAM" id="Phobius"/>
    </source>
</evidence>
<keyword evidence="3" id="KW-1185">Reference proteome</keyword>
<reference evidence="2 3" key="1">
    <citation type="journal article" date="2008" name="Nature">
        <title>The genome of the choanoflagellate Monosiga brevicollis and the origin of metazoans.</title>
        <authorList>
            <consortium name="JGI Sequencing"/>
            <person name="King N."/>
            <person name="Westbrook M.J."/>
            <person name="Young S.L."/>
            <person name="Kuo A."/>
            <person name="Abedin M."/>
            <person name="Chapman J."/>
            <person name="Fairclough S."/>
            <person name="Hellsten U."/>
            <person name="Isogai Y."/>
            <person name="Letunic I."/>
            <person name="Marr M."/>
            <person name="Pincus D."/>
            <person name="Putnam N."/>
            <person name="Rokas A."/>
            <person name="Wright K.J."/>
            <person name="Zuzow R."/>
            <person name="Dirks W."/>
            <person name="Good M."/>
            <person name="Goodstein D."/>
            <person name="Lemons D."/>
            <person name="Li W."/>
            <person name="Lyons J.B."/>
            <person name="Morris A."/>
            <person name="Nichols S."/>
            <person name="Richter D.J."/>
            <person name="Salamov A."/>
            <person name="Bork P."/>
            <person name="Lim W.A."/>
            <person name="Manning G."/>
            <person name="Miller W.T."/>
            <person name="McGinnis W."/>
            <person name="Shapiro H."/>
            <person name="Tjian R."/>
            <person name="Grigoriev I.V."/>
            <person name="Rokhsar D."/>
        </authorList>
    </citation>
    <scope>NUCLEOTIDE SEQUENCE [LARGE SCALE GENOMIC DNA]</scope>
    <source>
        <strain evidence="3">MX1 / ATCC 50154</strain>
    </source>
</reference>